<proteinExistence type="predicted"/>
<sequence length="32" mass="3595">MSGLPFGQQETQQKVVGFTPTDTDLCILPEKW</sequence>
<protein>
    <submittedName>
        <fullName evidence="1">Uncharacterized protein</fullName>
    </submittedName>
</protein>
<organism evidence="1">
    <name type="scientific">marine metagenome</name>
    <dbReference type="NCBI Taxonomy" id="408172"/>
    <lineage>
        <taxon>unclassified sequences</taxon>
        <taxon>metagenomes</taxon>
        <taxon>ecological metagenomes</taxon>
    </lineage>
</organism>
<accession>A0A382KTS3</accession>
<dbReference type="AlphaFoldDB" id="A0A382KTS3"/>
<name>A0A382KTS3_9ZZZZ</name>
<gene>
    <name evidence="1" type="ORF">METZ01_LOCUS279819</name>
</gene>
<evidence type="ECO:0000313" key="1">
    <source>
        <dbReference type="EMBL" id="SVC26965.1"/>
    </source>
</evidence>
<reference evidence="1" key="1">
    <citation type="submission" date="2018-05" db="EMBL/GenBank/DDBJ databases">
        <authorList>
            <person name="Lanie J.A."/>
            <person name="Ng W.-L."/>
            <person name="Kazmierczak K.M."/>
            <person name="Andrzejewski T.M."/>
            <person name="Davidsen T.M."/>
            <person name="Wayne K.J."/>
            <person name="Tettelin H."/>
            <person name="Glass J.I."/>
            <person name="Rusch D."/>
            <person name="Podicherti R."/>
            <person name="Tsui H.-C.T."/>
            <person name="Winkler M.E."/>
        </authorList>
    </citation>
    <scope>NUCLEOTIDE SEQUENCE</scope>
</reference>
<dbReference type="EMBL" id="UINC01082312">
    <property type="protein sequence ID" value="SVC26965.1"/>
    <property type="molecule type" value="Genomic_DNA"/>
</dbReference>